<keyword evidence="3" id="KW-1185">Reference proteome</keyword>
<evidence type="ECO:0000256" key="1">
    <source>
        <dbReference type="SAM" id="MobiDB-lite"/>
    </source>
</evidence>
<dbReference type="HOGENOM" id="CLU_1618596_0_0_1"/>
<dbReference type="eggNOG" id="ENOG502T1RG">
    <property type="taxonomic scope" value="Eukaryota"/>
</dbReference>
<dbReference type="VEuPathDB" id="FungiDB:MCYG_07914"/>
<dbReference type="GeneID" id="9227623"/>
<dbReference type="AlphaFoldDB" id="C5FXQ5"/>
<feature type="compositionally biased region" description="Basic and acidic residues" evidence="1">
    <location>
        <begin position="87"/>
        <end position="97"/>
    </location>
</feature>
<feature type="region of interest" description="Disordered" evidence="1">
    <location>
        <begin position="1"/>
        <end position="22"/>
    </location>
</feature>
<feature type="compositionally biased region" description="Pro residues" evidence="1">
    <location>
        <begin position="121"/>
        <end position="130"/>
    </location>
</feature>
<organism evidence="2 3">
    <name type="scientific">Arthroderma otae (strain ATCC MYA-4605 / CBS 113480)</name>
    <name type="common">Microsporum canis</name>
    <dbReference type="NCBI Taxonomy" id="554155"/>
    <lineage>
        <taxon>Eukaryota</taxon>
        <taxon>Fungi</taxon>
        <taxon>Dikarya</taxon>
        <taxon>Ascomycota</taxon>
        <taxon>Pezizomycotina</taxon>
        <taxon>Eurotiomycetes</taxon>
        <taxon>Eurotiomycetidae</taxon>
        <taxon>Onygenales</taxon>
        <taxon>Arthrodermataceae</taxon>
        <taxon>Microsporum</taxon>
    </lineage>
</organism>
<reference evidence="3" key="1">
    <citation type="journal article" date="2012" name="MBio">
        <title>Comparative genome analysis of Trichophyton rubrum and related dermatophytes reveals candidate genes involved in infection.</title>
        <authorList>
            <person name="Martinez D.A."/>
            <person name="Oliver B.G."/>
            <person name="Graeser Y."/>
            <person name="Goldberg J.M."/>
            <person name="Li W."/>
            <person name="Martinez-Rossi N.M."/>
            <person name="Monod M."/>
            <person name="Shelest E."/>
            <person name="Barton R.C."/>
            <person name="Birch E."/>
            <person name="Brakhage A.A."/>
            <person name="Chen Z."/>
            <person name="Gurr S.J."/>
            <person name="Heiman D."/>
            <person name="Heitman J."/>
            <person name="Kosti I."/>
            <person name="Rossi A."/>
            <person name="Saif S."/>
            <person name="Samalova M."/>
            <person name="Saunders C.W."/>
            <person name="Shea T."/>
            <person name="Summerbell R.C."/>
            <person name="Xu J."/>
            <person name="Young S."/>
            <person name="Zeng Q."/>
            <person name="Birren B.W."/>
            <person name="Cuomo C.A."/>
            <person name="White T.C."/>
        </authorList>
    </citation>
    <scope>NUCLEOTIDE SEQUENCE [LARGE SCALE GENOMIC DNA]</scope>
    <source>
        <strain evidence="3">ATCC MYA-4605 / CBS 113480</strain>
    </source>
</reference>
<dbReference type="EMBL" id="DS995707">
    <property type="protein sequence ID" value="EEQ35095.1"/>
    <property type="molecule type" value="Genomic_DNA"/>
</dbReference>
<proteinExistence type="predicted"/>
<name>C5FXQ5_ARTOC</name>
<feature type="region of interest" description="Disordered" evidence="1">
    <location>
        <begin position="87"/>
        <end position="164"/>
    </location>
</feature>
<feature type="compositionally biased region" description="Basic and acidic residues" evidence="1">
    <location>
        <begin position="7"/>
        <end position="21"/>
    </location>
</feature>
<dbReference type="Proteomes" id="UP000002035">
    <property type="component" value="Unassembled WGS sequence"/>
</dbReference>
<evidence type="ECO:0000313" key="3">
    <source>
        <dbReference type="Proteomes" id="UP000002035"/>
    </source>
</evidence>
<protein>
    <submittedName>
        <fullName evidence="2">Uncharacterized protein</fullName>
    </submittedName>
</protein>
<gene>
    <name evidence="2" type="ORF">MCYG_07914</name>
</gene>
<accession>C5FXQ5</accession>
<dbReference type="STRING" id="554155.C5FXQ5"/>
<dbReference type="OrthoDB" id="4408837at2759"/>
<evidence type="ECO:0000313" key="2">
    <source>
        <dbReference type="EMBL" id="EEQ35095.1"/>
    </source>
</evidence>
<sequence length="164" mass="18848">MGQPLNVDERRSGGDNNEKHSFLASCTQAQLAAEYTCGPDSDTEAENSTLPHDRRWAWYCKLPSCPRYYRAWVLKSNFMLHLYETPAHQDDPATRTREGRRRLAKRWREETDYGMTEPMKRPPPGRPPINNPDITEELMRQAGGDRNLAAMLTTRPLAEEDVSN</sequence>
<dbReference type="RefSeq" id="XP_002844131.1">
    <property type="nucleotide sequence ID" value="XM_002844085.1"/>
</dbReference>